<dbReference type="Pfam" id="PF13424">
    <property type="entry name" value="TPR_12"/>
    <property type="match status" value="1"/>
</dbReference>
<evidence type="ECO:0000256" key="3">
    <source>
        <dbReference type="PROSITE-ProRule" id="PRU00339"/>
    </source>
</evidence>
<dbReference type="InterPro" id="IPR011990">
    <property type="entry name" value="TPR-like_helical_dom_sf"/>
</dbReference>
<evidence type="ECO:0000313" key="7">
    <source>
        <dbReference type="Proteomes" id="UP000095605"/>
    </source>
</evidence>
<dbReference type="Pfam" id="PF17830">
    <property type="entry name" value="STI1-HOP_DP"/>
    <property type="match status" value="1"/>
</dbReference>
<dbReference type="OrthoDB" id="2423701at2759"/>
<keyword evidence="7" id="KW-1185">Reference proteome</keyword>
<feature type="repeat" description="TPR" evidence="3">
    <location>
        <begin position="318"/>
        <end position="351"/>
    </location>
</feature>
<feature type="repeat" description="TPR" evidence="3">
    <location>
        <begin position="74"/>
        <end position="107"/>
    </location>
</feature>
<dbReference type="Pfam" id="PF13432">
    <property type="entry name" value="TPR_16"/>
    <property type="match status" value="1"/>
</dbReference>
<dbReference type="PANTHER" id="PTHR22904:SF523">
    <property type="entry name" value="STRESS-INDUCED-PHOSPHOPROTEIN 1"/>
    <property type="match status" value="1"/>
</dbReference>
<dbReference type="GO" id="GO:0051879">
    <property type="term" value="F:Hsp90 protein binding"/>
    <property type="evidence" value="ECO:0007669"/>
    <property type="project" value="TreeGrafter"/>
</dbReference>
<dbReference type="AlphaFoldDB" id="A0A1E5R8T6"/>
<dbReference type="Pfam" id="PF13181">
    <property type="entry name" value="TPR_8"/>
    <property type="match status" value="2"/>
</dbReference>
<reference evidence="7" key="1">
    <citation type="journal article" date="2016" name="Genome Announc.">
        <title>Genome sequences of three species of Hanseniaspora isolated from spontaneous wine fermentations.</title>
        <authorList>
            <person name="Sternes P.R."/>
            <person name="Lee D."/>
            <person name="Kutyna D.R."/>
            <person name="Borneman A.R."/>
        </authorList>
    </citation>
    <scope>NUCLEOTIDE SEQUENCE [LARGE SCALE GENOMIC DNA]</scope>
    <source>
        <strain evidence="7">AWRI3578</strain>
    </source>
</reference>
<feature type="region of interest" description="Disordered" evidence="4">
    <location>
        <begin position="182"/>
        <end position="236"/>
    </location>
</feature>
<sequence>MSSAEIKASADQAFKSKQYTEAIELYKQAISLSTDNVEKSRIYSNMSAANYSAMNFEDALNDAKSSFEIDPLFSKAYGRAANACLGLGKHDEAIEHYQQYLRLDPNSAVAKKGLEDAIKAKNSFDTNNDSQYLDDLQNDPEIMKVFTDPAFMQALMSNDTSVLSDPKYAKALKMANDLQEKFKSQGTNPLNEEIKQNPSKEEKQDFRTMKKELKEEKETGSPNPDSEKVLLEKRQSDDKIKNDSIELKNKGNELYKQKQFDEAIEYYTKAFDTYKDVLYLTNIAAATLESGKFDEALEILNEAVEFAKETHASYEIMGKIYHKIANVYIKRDNKEEALKYLKKSLTEDRKPDVLAKKKKLEKEIKISKENSYLSKDKALEASNAGKDLFAKQNYAEAVKMFDEAIKRDPSDYKHYSNRSACLFKLLAFPDCIRDCETVIEKEPSFIKVYIRKAQCLLTMQKYAAAIITISKAMDQSPSPAESTSLANVKYEINAAIDRRLNNNTLKREEVVQAALAEPEIRDIVQDPVMVNILEQAKTDPSVIMQHYQNPTFNKRIQLLADVGIISTR</sequence>
<dbReference type="SUPFAM" id="SSF48452">
    <property type="entry name" value="TPR-like"/>
    <property type="match status" value="3"/>
</dbReference>
<dbReference type="SMART" id="SM00028">
    <property type="entry name" value="TPR"/>
    <property type="match status" value="9"/>
</dbReference>
<keyword evidence="1" id="KW-0677">Repeat</keyword>
<feature type="domain" description="STI1/HOP DP" evidence="5">
    <location>
        <begin position="508"/>
        <end position="559"/>
    </location>
</feature>
<feature type="compositionally biased region" description="Basic and acidic residues" evidence="4">
    <location>
        <begin position="192"/>
        <end position="236"/>
    </location>
</feature>
<dbReference type="PANTHER" id="PTHR22904">
    <property type="entry name" value="TPR REPEAT CONTAINING PROTEIN"/>
    <property type="match status" value="1"/>
</dbReference>
<dbReference type="Proteomes" id="UP000095605">
    <property type="component" value="Unassembled WGS sequence"/>
</dbReference>
<proteinExistence type="predicted"/>
<gene>
    <name evidence="6" type="ORF">AWRI3578_g2961</name>
</gene>
<dbReference type="InterPro" id="IPR019734">
    <property type="entry name" value="TPR_rpt"/>
</dbReference>
<evidence type="ECO:0000259" key="5">
    <source>
        <dbReference type="Pfam" id="PF17830"/>
    </source>
</evidence>
<dbReference type="PROSITE" id="PS50005">
    <property type="entry name" value="TPR"/>
    <property type="match status" value="3"/>
</dbReference>
<protein>
    <submittedName>
        <fullName evidence="6">Heat shock protein STI1</fullName>
    </submittedName>
</protein>
<dbReference type="Gene3D" id="1.10.260.100">
    <property type="match status" value="1"/>
</dbReference>
<accession>A0A1E5R8T6</accession>
<evidence type="ECO:0000256" key="2">
    <source>
        <dbReference type="ARBA" id="ARBA00022803"/>
    </source>
</evidence>
<evidence type="ECO:0000256" key="4">
    <source>
        <dbReference type="SAM" id="MobiDB-lite"/>
    </source>
</evidence>
<keyword evidence="2 3" id="KW-0802">TPR repeat</keyword>
<evidence type="ECO:0000256" key="1">
    <source>
        <dbReference type="ARBA" id="ARBA00022737"/>
    </source>
</evidence>
<name>A0A1E5R8T6_9ASCO</name>
<dbReference type="EMBL" id="LPNL01000007">
    <property type="protein sequence ID" value="OEJ83281.1"/>
    <property type="molecule type" value="Genomic_DNA"/>
</dbReference>
<comment type="caution">
    <text evidence="6">The sequence shown here is derived from an EMBL/GenBank/DDBJ whole genome shotgun (WGS) entry which is preliminary data.</text>
</comment>
<feature type="repeat" description="TPR" evidence="3">
    <location>
        <begin position="378"/>
        <end position="411"/>
    </location>
</feature>
<dbReference type="Gene3D" id="1.25.40.10">
    <property type="entry name" value="Tetratricopeptide repeat domain"/>
    <property type="match status" value="3"/>
</dbReference>
<dbReference type="Pfam" id="PF00515">
    <property type="entry name" value="TPR_1"/>
    <property type="match status" value="2"/>
</dbReference>
<dbReference type="InterPro" id="IPR041243">
    <property type="entry name" value="STI1/HOP_DP"/>
</dbReference>
<organism evidence="6 7">
    <name type="scientific">Hanseniaspora opuntiae</name>
    <dbReference type="NCBI Taxonomy" id="211096"/>
    <lineage>
        <taxon>Eukaryota</taxon>
        <taxon>Fungi</taxon>
        <taxon>Dikarya</taxon>
        <taxon>Ascomycota</taxon>
        <taxon>Saccharomycotina</taxon>
        <taxon>Saccharomycetes</taxon>
        <taxon>Saccharomycodales</taxon>
        <taxon>Saccharomycodaceae</taxon>
        <taxon>Hanseniaspora</taxon>
    </lineage>
</organism>
<evidence type="ECO:0000313" key="6">
    <source>
        <dbReference type="EMBL" id="OEJ83281.1"/>
    </source>
</evidence>
<keyword evidence="6" id="KW-0346">Stress response</keyword>